<comment type="similarity">
    <text evidence="2">Belongs to the peptidase S1 family. CLIP subfamily.</text>
</comment>
<dbReference type="InterPro" id="IPR009003">
    <property type="entry name" value="Peptidase_S1_PA"/>
</dbReference>
<dbReference type="InterPro" id="IPR018114">
    <property type="entry name" value="TRYPSIN_HIS"/>
</dbReference>
<evidence type="ECO:0000313" key="6">
    <source>
        <dbReference type="WBParaSite" id="PgR058_g010_t02"/>
    </source>
</evidence>
<evidence type="ECO:0000256" key="2">
    <source>
        <dbReference type="ARBA" id="ARBA00024195"/>
    </source>
</evidence>
<evidence type="ECO:0000313" key="5">
    <source>
        <dbReference type="Proteomes" id="UP000887569"/>
    </source>
</evidence>
<keyword evidence="1" id="KW-1015">Disulfide bond</keyword>
<dbReference type="PROSITE" id="PS50240">
    <property type="entry name" value="TRYPSIN_DOM"/>
    <property type="match status" value="1"/>
</dbReference>
<dbReference type="GO" id="GO:0004252">
    <property type="term" value="F:serine-type endopeptidase activity"/>
    <property type="evidence" value="ECO:0007669"/>
    <property type="project" value="InterPro"/>
</dbReference>
<dbReference type="PANTHER" id="PTHR24256">
    <property type="entry name" value="TRYPTASE-RELATED"/>
    <property type="match status" value="1"/>
</dbReference>
<feature type="domain" description="Peptidase S1" evidence="4">
    <location>
        <begin position="31"/>
        <end position="278"/>
    </location>
</feature>
<dbReference type="SMART" id="SM00020">
    <property type="entry name" value="Tryp_SPc"/>
    <property type="match status" value="1"/>
</dbReference>
<dbReference type="WBParaSite" id="PgR058_g010_t02">
    <property type="protein sequence ID" value="PgR058_g010_t02"/>
    <property type="gene ID" value="PgR058_g010"/>
</dbReference>
<dbReference type="AlphaFoldDB" id="A0A915BSW9"/>
<evidence type="ECO:0000256" key="1">
    <source>
        <dbReference type="ARBA" id="ARBA00023157"/>
    </source>
</evidence>
<evidence type="ECO:0000256" key="3">
    <source>
        <dbReference type="SAM" id="MobiDB-lite"/>
    </source>
</evidence>
<feature type="compositionally biased region" description="Basic and acidic residues" evidence="3">
    <location>
        <begin position="324"/>
        <end position="363"/>
    </location>
</feature>
<dbReference type="PROSITE" id="PS00134">
    <property type="entry name" value="TRYPSIN_HIS"/>
    <property type="match status" value="1"/>
</dbReference>
<dbReference type="Gene3D" id="2.40.10.10">
    <property type="entry name" value="Trypsin-like serine proteases"/>
    <property type="match status" value="1"/>
</dbReference>
<sequence>GSHYLLKTMNIQVVVVLFSVAKVLVTYEYRVAYGSTVDPEKYPYVVNVIRHLFPHRLIMGRCTGSLISRSVVLTAAHCARETALPYFVQFMKLSGATTILHKEVGVSKEIFLNKGKIKTADNEDFDLALMSLNEPLPICEENTTRTYSVVQLPIVDIYAKQWAPEVYELNDCMILGYGESEKDGNDGQLRKLRNIIIKDDGVALYSPFVIKGRVCFGDSGGPVICASGRNQSHAIGIVSFSESERNILPQCYGDSVTFERDVFIDIRRMLPLIKEGLIRLAHCIVSLKKIKEVMRAEQNNLRSSDEQEAENGRGGNDIQRSLRRSSERERKWDKHGSAKDCHTKAMDEGATEKAQKEKKTEGVNKRTFVNPSFGPFIEHLERPMQGQMIGDFLAFSVNQMLEGAPKPELERAMACGPSKCAISYRHNFTIVHSFVLPRSASLPLQVAMCVPLSPQMPSLDRKIQSLLQSLIKHHYSEESEEADLQRLSALLDATYVEARSIVTPLVMRKENISVTDLRRLTHAISEQIRIDEKQIMDSLNRLRSLDVISMSAVSKLRNALLDRLASRRSATLSVYDLQKAVDEARKQ</sequence>
<organism evidence="5 6">
    <name type="scientific">Parascaris univalens</name>
    <name type="common">Nematode worm</name>
    <dbReference type="NCBI Taxonomy" id="6257"/>
    <lineage>
        <taxon>Eukaryota</taxon>
        <taxon>Metazoa</taxon>
        <taxon>Ecdysozoa</taxon>
        <taxon>Nematoda</taxon>
        <taxon>Chromadorea</taxon>
        <taxon>Rhabditida</taxon>
        <taxon>Spirurina</taxon>
        <taxon>Ascaridomorpha</taxon>
        <taxon>Ascaridoidea</taxon>
        <taxon>Ascarididae</taxon>
        <taxon>Parascaris</taxon>
    </lineage>
</organism>
<reference evidence="6" key="1">
    <citation type="submission" date="2022-11" db="UniProtKB">
        <authorList>
            <consortium name="WormBaseParasite"/>
        </authorList>
    </citation>
    <scope>IDENTIFICATION</scope>
</reference>
<evidence type="ECO:0000259" key="4">
    <source>
        <dbReference type="PROSITE" id="PS50240"/>
    </source>
</evidence>
<keyword evidence="5" id="KW-1185">Reference proteome</keyword>
<dbReference type="InterPro" id="IPR051487">
    <property type="entry name" value="Ser/Thr_Proteases_Immune/Dev"/>
</dbReference>
<accession>A0A915BSW9</accession>
<dbReference type="InterPro" id="IPR001314">
    <property type="entry name" value="Peptidase_S1A"/>
</dbReference>
<dbReference type="PRINTS" id="PR00722">
    <property type="entry name" value="CHYMOTRYPSIN"/>
</dbReference>
<dbReference type="InterPro" id="IPR001254">
    <property type="entry name" value="Trypsin_dom"/>
</dbReference>
<name>A0A915BSW9_PARUN</name>
<dbReference type="Pfam" id="PF00089">
    <property type="entry name" value="Trypsin"/>
    <property type="match status" value="1"/>
</dbReference>
<dbReference type="GO" id="GO:0006508">
    <property type="term" value="P:proteolysis"/>
    <property type="evidence" value="ECO:0007669"/>
    <property type="project" value="InterPro"/>
</dbReference>
<dbReference type="InterPro" id="IPR043504">
    <property type="entry name" value="Peptidase_S1_PA_chymotrypsin"/>
</dbReference>
<dbReference type="Proteomes" id="UP000887569">
    <property type="component" value="Unplaced"/>
</dbReference>
<dbReference type="SUPFAM" id="SSF50494">
    <property type="entry name" value="Trypsin-like serine proteases"/>
    <property type="match status" value="1"/>
</dbReference>
<proteinExistence type="inferred from homology"/>
<protein>
    <submittedName>
        <fullName evidence="6">Peptidase S1 domain-containing protein</fullName>
    </submittedName>
</protein>
<feature type="region of interest" description="Disordered" evidence="3">
    <location>
        <begin position="299"/>
        <end position="363"/>
    </location>
</feature>